<name>A0A328UCI3_9FIRM</name>
<keyword evidence="2" id="KW-1185">Reference proteome</keyword>
<comment type="caution">
    <text evidence="1">The sequence shown here is derived from an EMBL/GenBank/DDBJ whole genome shotgun (WGS) entry which is preliminary data.</text>
</comment>
<dbReference type="RefSeq" id="WP_112332390.1">
    <property type="nucleotide sequence ID" value="NZ_JADPHD010000003.1"/>
</dbReference>
<dbReference type="AlphaFoldDB" id="A0A328UCI3"/>
<reference evidence="1 2" key="1">
    <citation type="submission" date="2018-06" db="EMBL/GenBank/DDBJ databases">
        <title>Noncontiguous genome sequence of Ruminococcaceae bacterium ASD2818.</title>
        <authorList>
            <person name="Chaplin A.V."/>
            <person name="Sokolova S.R."/>
            <person name="Kochetkova T.O."/>
            <person name="Goltsov A.Y."/>
            <person name="Trofimov D.Y."/>
            <person name="Efimov B.A."/>
        </authorList>
    </citation>
    <scope>NUCLEOTIDE SEQUENCE [LARGE SCALE GENOMIC DNA]</scope>
    <source>
        <strain evidence="1 2">ASD2818</strain>
    </source>
</reference>
<dbReference type="EMBL" id="QLYR01000003">
    <property type="protein sequence ID" value="RAQ29159.1"/>
    <property type="molecule type" value="Genomic_DNA"/>
</dbReference>
<gene>
    <name evidence="1" type="ORF">DPQ25_06625</name>
</gene>
<protein>
    <submittedName>
        <fullName evidence="1">Uncharacterized protein</fullName>
    </submittedName>
</protein>
<dbReference type="Proteomes" id="UP000249377">
    <property type="component" value="Unassembled WGS sequence"/>
</dbReference>
<proteinExistence type="predicted"/>
<sequence length="105" mass="10934">MVDGAYLLTLQTPAGPIQARLTLKSNGGELSGKISAGKGSYPFSGGWVQGSSCGFESNVQTLLGVMFIRVRATVENDLFKGTAQTSLGTIQAQGKRIKPVSGNTL</sequence>
<evidence type="ECO:0000313" key="2">
    <source>
        <dbReference type="Proteomes" id="UP000249377"/>
    </source>
</evidence>
<organism evidence="1 2">
    <name type="scientific">Hydrogeniiclostridium mannosilyticum</name>
    <dbReference type="NCBI Taxonomy" id="2764322"/>
    <lineage>
        <taxon>Bacteria</taxon>
        <taxon>Bacillati</taxon>
        <taxon>Bacillota</taxon>
        <taxon>Clostridia</taxon>
        <taxon>Eubacteriales</taxon>
        <taxon>Acutalibacteraceae</taxon>
        <taxon>Hydrogeniiclostridium</taxon>
    </lineage>
</organism>
<evidence type="ECO:0000313" key="1">
    <source>
        <dbReference type="EMBL" id="RAQ29159.1"/>
    </source>
</evidence>
<accession>A0A328UCI3</accession>